<dbReference type="AlphaFoldDB" id="C3YYH2"/>
<feature type="domain" description="Transglutaminase-like" evidence="2">
    <location>
        <begin position="144"/>
        <end position="212"/>
    </location>
</feature>
<dbReference type="InterPro" id="IPR052557">
    <property type="entry name" value="CAP/Cytokinesis_protein"/>
</dbReference>
<protein>
    <recommendedName>
        <fullName evidence="2">Transglutaminase-like domain-containing protein</fullName>
    </recommendedName>
</protein>
<organism>
    <name type="scientific">Branchiostoma floridae</name>
    <name type="common">Florida lancelet</name>
    <name type="synonym">Amphioxus</name>
    <dbReference type="NCBI Taxonomy" id="7739"/>
    <lineage>
        <taxon>Eukaryota</taxon>
        <taxon>Metazoa</taxon>
        <taxon>Chordata</taxon>
        <taxon>Cephalochordata</taxon>
        <taxon>Leptocardii</taxon>
        <taxon>Amphioxiformes</taxon>
        <taxon>Branchiostomatidae</taxon>
        <taxon>Branchiostoma</taxon>
    </lineage>
</organism>
<accession>C3YYH2</accession>
<dbReference type="Pfam" id="PF01841">
    <property type="entry name" value="Transglut_core"/>
    <property type="match status" value="2"/>
</dbReference>
<evidence type="ECO:0000256" key="1">
    <source>
        <dbReference type="SAM" id="MobiDB-lite"/>
    </source>
</evidence>
<name>C3YYH2_BRAFL</name>
<dbReference type="Gene3D" id="3.10.620.30">
    <property type="match status" value="2"/>
</dbReference>
<dbReference type="STRING" id="7739.C3YYH2"/>
<dbReference type="InterPro" id="IPR038765">
    <property type="entry name" value="Papain-like_cys_pep_sf"/>
</dbReference>
<feature type="compositionally biased region" description="Basic and acidic residues" evidence="1">
    <location>
        <begin position="57"/>
        <end position="74"/>
    </location>
</feature>
<reference evidence="3" key="1">
    <citation type="journal article" date="2008" name="Nature">
        <title>The amphioxus genome and the evolution of the chordate karyotype.</title>
        <authorList>
            <consortium name="US DOE Joint Genome Institute (JGI-PGF)"/>
            <person name="Putnam N.H."/>
            <person name="Butts T."/>
            <person name="Ferrier D.E.K."/>
            <person name="Furlong R.F."/>
            <person name="Hellsten U."/>
            <person name="Kawashima T."/>
            <person name="Robinson-Rechavi M."/>
            <person name="Shoguchi E."/>
            <person name="Terry A."/>
            <person name="Yu J.-K."/>
            <person name="Benito-Gutierrez E.L."/>
            <person name="Dubchak I."/>
            <person name="Garcia-Fernandez J."/>
            <person name="Gibson-Brown J.J."/>
            <person name="Grigoriev I.V."/>
            <person name="Horton A.C."/>
            <person name="de Jong P.J."/>
            <person name="Jurka J."/>
            <person name="Kapitonov V.V."/>
            <person name="Kohara Y."/>
            <person name="Kuroki Y."/>
            <person name="Lindquist E."/>
            <person name="Lucas S."/>
            <person name="Osoegawa K."/>
            <person name="Pennacchio L.A."/>
            <person name="Salamov A.A."/>
            <person name="Satou Y."/>
            <person name="Sauka-Spengler T."/>
            <person name="Schmutz J."/>
            <person name="Shin-I T."/>
            <person name="Toyoda A."/>
            <person name="Bronner-Fraser M."/>
            <person name="Fujiyama A."/>
            <person name="Holland L.Z."/>
            <person name="Holland P.W.H."/>
            <person name="Satoh N."/>
            <person name="Rokhsar D.S."/>
        </authorList>
    </citation>
    <scope>NUCLEOTIDE SEQUENCE [LARGE SCALE GENOMIC DNA]</scope>
    <source>
        <strain evidence="3">S238N-H82</strain>
        <tissue evidence="3">Testes</tissue>
    </source>
</reference>
<dbReference type="Pfam" id="PF23265">
    <property type="entry name" value="Ig-like_KY"/>
    <property type="match status" value="4"/>
</dbReference>
<sequence>MAVEKREEQTNPNGESSEDTVAEVQETTDEQNDLKAEVHEASTDRPVQTNEGDDPTADEKEPPEPRTKKDLIPDLEIFKDLDERAVQTPEGHGTIKDLVLYLIETATTPLEKARILFRWVATHIQYDVVSYVTGGPKEVTPEGVFRKRMSVCQGYADLYKDMCSLAEVECVTISGRSKGAGYRVGDKFGPGSDHAWNAVEIDGRWYLLDCTWAAGNTDLQKGTFTFEYNEHYFFTDPEVFVTDHHPMDNQWQLLEEPVSLEVFENQARFETSFFKLGLLPKFLSHTMSLVCTQNGEATISIYIPEPMSFMYHLYPAEGGHAQDENVLHEIVDNMALFKVAPAQKGQFLLEIYGKLGTANGQYNQICSYLVDCNGSTTDHVPFPRLQTFTWGPGPWLIDGFISDVSHPRAIVTLPEGEAKIELNSVKPLQYLCNIKEGDRKCDNYAFSQVNGQTASIFVRAPRTGQFILTIWAKEENDQTYRKSVYYLLRCTKCKTTISPYPQTFGNWTTGCRLYEPLDGRLLANRRVHFRVVHPNAVEVVVIATEWHKLARNADGSWEGDADTGEQDNDVLLTEISGYSLAMGCSCSKSRKVGVVGERRPIRVISNEDSTGLMVQNNDRADAIKVEKRTLAPRKKKDLIPDVKVFKDLDERAVQTAKTPLEKARILFRWVTSHIQYDVVSYVTGGPEEVGPEGVFRKRMSVCQGYADLYKNMCRLAEVNCVTISGRSKGGSYRVGDKFGPGSDHAWNAVEIDGRWYLLDCTWAAGNTDLQKRTFEFKYNEHYFFTDPEVFITDHHPMDNQWQLLKEPVSLDIFENQVRFETSFFKLGLLPKFLSHTMSPVCTQNGEATISIKIPEPMAFMCHFYPSDGGYAQNENVLHEIVDNVAMFKVAPAQKGRFMLQIFGKLGTATGQQNQICSYIIDSAGPMTGYLPFPRLKTSTWGPGPWLLDRFISDISHPKAIITLDEGDTKLTFTATRLLHYKCDIKEDIIDENMYRIWDSHAFFEVDCQTVSVYARAPKMGQFILTIWAKEETDQKYSKCINYLLKSDKCKAHVSPYPKTFNNWTNGCRLYEPLDGRLAANRRVHFRVVYPNAVEVVVIATGKWHKLARNADGSWEGDADTGEQGNILKVSAKMPGDTQYWTVLQYEVMA</sequence>
<dbReference type="EMBL" id="GG666565">
    <property type="protein sequence ID" value="EEN54612.1"/>
    <property type="molecule type" value="Genomic_DNA"/>
</dbReference>
<feature type="compositionally biased region" description="Basic and acidic residues" evidence="1">
    <location>
        <begin position="32"/>
        <end position="43"/>
    </location>
</feature>
<dbReference type="InterPro" id="IPR002931">
    <property type="entry name" value="Transglutaminase-like"/>
</dbReference>
<dbReference type="PANTHER" id="PTHR46333">
    <property type="entry name" value="CYTOKINESIS PROTEIN 3"/>
    <property type="match status" value="1"/>
</dbReference>
<dbReference type="InterPro" id="IPR056564">
    <property type="entry name" value="Ig-like_KY"/>
</dbReference>
<feature type="compositionally biased region" description="Acidic residues" evidence="1">
    <location>
        <begin position="16"/>
        <end position="31"/>
    </location>
</feature>
<dbReference type="PANTHER" id="PTHR46333:SF2">
    <property type="entry name" value="CYTOKINESIS PROTEIN 3"/>
    <property type="match status" value="1"/>
</dbReference>
<feature type="domain" description="Transglutaminase-like" evidence="2">
    <location>
        <begin position="694"/>
        <end position="762"/>
    </location>
</feature>
<evidence type="ECO:0000313" key="3">
    <source>
        <dbReference type="EMBL" id="EEN54612.1"/>
    </source>
</evidence>
<dbReference type="SMART" id="SM00460">
    <property type="entry name" value="TGc"/>
    <property type="match status" value="2"/>
</dbReference>
<dbReference type="SUPFAM" id="SSF54001">
    <property type="entry name" value="Cysteine proteinases"/>
    <property type="match status" value="2"/>
</dbReference>
<dbReference type="eggNOG" id="KOG4575">
    <property type="taxonomic scope" value="Eukaryota"/>
</dbReference>
<dbReference type="InParanoid" id="C3YYH2"/>
<proteinExistence type="predicted"/>
<gene>
    <name evidence="3" type="ORF">BRAFLDRAFT_66994</name>
</gene>
<evidence type="ECO:0000259" key="2">
    <source>
        <dbReference type="SMART" id="SM00460"/>
    </source>
</evidence>
<feature type="region of interest" description="Disordered" evidence="1">
    <location>
        <begin position="1"/>
        <end position="74"/>
    </location>
</feature>